<feature type="domain" description="DUF2510" evidence="2">
    <location>
        <begin position="6"/>
        <end position="36"/>
    </location>
</feature>
<keyword evidence="1" id="KW-1133">Transmembrane helix</keyword>
<evidence type="ECO:0000313" key="4">
    <source>
        <dbReference type="Proteomes" id="UP000275356"/>
    </source>
</evidence>
<keyword evidence="4" id="KW-1185">Reference proteome</keyword>
<comment type="caution">
    <text evidence="3">The sequence shown here is derived from an EMBL/GenBank/DDBJ whole genome shotgun (WGS) entry which is preliminary data.</text>
</comment>
<dbReference type="OrthoDB" id="5065474at2"/>
<dbReference type="Pfam" id="PF10708">
    <property type="entry name" value="DUF2510"/>
    <property type="match status" value="1"/>
</dbReference>
<keyword evidence="1" id="KW-0812">Transmembrane</keyword>
<reference evidence="3 4" key="1">
    <citation type="submission" date="2018-11" db="EMBL/GenBank/DDBJ databases">
        <title>Sequencing the genomes of 1000 actinobacteria strains.</title>
        <authorList>
            <person name="Klenk H.-P."/>
        </authorList>
    </citation>
    <scope>NUCLEOTIDE SEQUENCE [LARGE SCALE GENOMIC DNA]</scope>
    <source>
        <strain evidence="3 4">DSM 13521</strain>
    </source>
</reference>
<dbReference type="InterPro" id="IPR018929">
    <property type="entry name" value="DUF2510"/>
</dbReference>
<keyword evidence="1" id="KW-0472">Membrane</keyword>
<name>A0A3N2D7E0_9MICO</name>
<feature type="transmembrane region" description="Helical" evidence="1">
    <location>
        <begin position="94"/>
        <end position="114"/>
    </location>
</feature>
<evidence type="ECO:0000313" key="3">
    <source>
        <dbReference type="EMBL" id="ROR95578.1"/>
    </source>
</evidence>
<proteinExistence type="predicted"/>
<protein>
    <submittedName>
        <fullName evidence="3">Uncharacterized protein DUF2510</fullName>
    </submittedName>
</protein>
<dbReference type="Proteomes" id="UP000275356">
    <property type="component" value="Unassembled WGS sequence"/>
</dbReference>
<sequence>MLTKEPGWHPDPDGGRQVRFWDGEEWTDYVQPLTPVAVLSHGPETAQADYPYLADANIGPAREPRLVETWTPEVVTPIGGGPGRPRRQGSALRWWIVAGAVALVLVVVGVVTALRPDTTSPLVDPSPSSTVTASSAVEVGQAVTVDVPAQGTGVVPIHVSEPGSYLIEAVGEQGDIAGRLLQGDQELWRGDDRGNVLADVIGGEWSDPAVFVELETGDYAFEVTEHDALATSAQVLLYPVETVDISPDAPVTVTIPEDQYVVLRLTLDAETDLVVDVRGDGDWDDPQIAFFPRGVPTLSGDRGAQKASDLGGSEWDPYVDATFPAGSSFLLLTEYSWLEADVTITVSPAP</sequence>
<accession>A0A3N2D7E0</accession>
<organism evidence="3 4">
    <name type="scientific">Salana multivorans</name>
    <dbReference type="NCBI Taxonomy" id="120377"/>
    <lineage>
        <taxon>Bacteria</taxon>
        <taxon>Bacillati</taxon>
        <taxon>Actinomycetota</taxon>
        <taxon>Actinomycetes</taxon>
        <taxon>Micrococcales</taxon>
        <taxon>Beutenbergiaceae</taxon>
        <taxon>Salana</taxon>
    </lineage>
</organism>
<gene>
    <name evidence="3" type="ORF">EDD28_0136</name>
</gene>
<evidence type="ECO:0000256" key="1">
    <source>
        <dbReference type="SAM" id="Phobius"/>
    </source>
</evidence>
<dbReference type="RefSeq" id="WP_123737873.1">
    <property type="nucleotide sequence ID" value="NZ_RKHQ01000001.1"/>
</dbReference>
<evidence type="ECO:0000259" key="2">
    <source>
        <dbReference type="Pfam" id="PF10708"/>
    </source>
</evidence>
<dbReference type="EMBL" id="RKHQ01000001">
    <property type="protein sequence ID" value="ROR95578.1"/>
    <property type="molecule type" value="Genomic_DNA"/>
</dbReference>
<dbReference type="AlphaFoldDB" id="A0A3N2D7E0"/>